<evidence type="ECO:0000313" key="3">
    <source>
        <dbReference type="Proteomes" id="UP001224644"/>
    </source>
</evidence>
<sequence>MAGGPSGGSDRCASPALQGFRRSLQRFLGAADGSTAMEYGLIVSIITLGIVVFLRSFGETLSGFFRAVSTAMLAS</sequence>
<organism evidence="2 3">
    <name type="scientific">Methylobacterium adhaesivum</name>
    <dbReference type="NCBI Taxonomy" id="333297"/>
    <lineage>
        <taxon>Bacteria</taxon>
        <taxon>Pseudomonadati</taxon>
        <taxon>Pseudomonadota</taxon>
        <taxon>Alphaproteobacteria</taxon>
        <taxon>Hyphomicrobiales</taxon>
        <taxon>Methylobacteriaceae</taxon>
        <taxon>Methylobacterium</taxon>
    </lineage>
</organism>
<keyword evidence="1" id="KW-0472">Membrane</keyword>
<name>A0ABT8BG50_9HYPH</name>
<feature type="transmembrane region" description="Helical" evidence="1">
    <location>
        <begin position="39"/>
        <end position="57"/>
    </location>
</feature>
<protein>
    <submittedName>
        <fullName evidence="2">Flp family type IVb pilin</fullName>
    </submittedName>
</protein>
<dbReference type="RefSeq" id="WP_283207157.1">
    <property type="nucleotide sequence ID" value="NZ_BPQD01000003.1"/>
</dbReference>
<comment type="caution">
    <text evidence="2">The sequence shown here is derived from an EMBL/GenBank/DDBJ whole genome shotgun (WGS) entry which is preliminary data.</text>
</comment>
<proteinExistence type="predicted"/>
<gene>
    <name evidence="2" type="ORF">QWZ12_09510</name>
</gene>
<reference evidence="3" key="1">
    <citation type="journal article" date="2019" name="Int. J. Syst. Evol. Microbiol.">
        <title>The Global Catalogue of Microorganisms (GCM) 10K type strain sequencing project: providing services to taxonomists for standard genome sequencing and annotation.</title>
        <authorList>
            <consortium name="The Broad Institute Genomics Platform"/>
            <consortium name="The Broad Institute Genome Sequencing Center for Infectious Disease"/>
            <person name="Wu L."/>
            <person name="Ma J."/>
        </authorList>
    </citation>
    <scope>NUCLEOTIDE SEQUENCE [LARGE SCALE GENOMIC DNA]</scope>
    <source>
        <strain evidence="3">CECT 7069</strain>
    </source>
</reference>
<dbReference type="Pfam" id="PF04964">
    <property type="entry name" value="Flp_Fap"/>
    <property type="match status" value="1"/>
</dbReference>
<accession>A0ABT8BG50</accession>
<dbReference type="Proteomes" id="UP001224644">
    <property type="component" value="Unassembled WGS sequence"/>
</dbReference>
<evidence type="ECO:0000313" key="2">
    <source>
        <dbReference type="EMBL" id="MDN3590848.1"/>
    </source>
</evidence>
<keyword evidence="1" id="KW-0812">Transmembrane</keyword>
<keyword evidence="1" id="KW-1133">Transmembrane helix</keyword>
<dbReference type="EMBL" id="JAUFPX010000006">
    <property type="protein sequence ID" value="MDN3590848.1"/>
    <property type="molecule type" value="Genomic_DNA"/>
</dbReference>
<dbReference type="InterPro" id="IPR007047">
    <property type="entry name" value="Flp_Fap"/>
</dbReference>
<keyword evidence="3" id="KW-1185">Reference proteome</keyword>
<evidence type="ECO:0000256" key="1">
    <source>
        <dbReference type="SAM" id="Phobius"/>
    </source>
</evidence>